<dbReference type="SUPFAM" id="SSF52833">
    <property type="entry name" value="Thioredoxin-like"/>
    <property type="match status" value="1"/>
</dbReference>
<evidence type="ECO:0000256" key="4">
    <source>
        <dbReference type="ARBA" id="ARBA00023157"/>
    </source>
</evidence>
<dbReference type="PANTHER" id="PTHR45663:SF11">
    <property type="entry name" value="GEO12009P1"/>
    <property type="match status" value="1"/>
</dbReference>
<dbReference type="PIRSF" id="PIRSF000077">
    <property type="entry name" value="Thioredoxin"/>
    <property type="match status" value="1"/>
</dbReference>
<dbReference type="PRINTS" id="PR00421">
    <property type="entry name" value="THIOREDOXIN"/>
</dbReference>
<comment type="similarity">
    <text evidence="1 7">Belongs to the thioredoxin family.</text>
</comment>
<evidence type="ECO:0000259" key="9">
    <source>
        <dbReference type="PROSITE" id="PS51352"/>
    </source>
</evidence>
<keyword evidence="4 8" id="KW-1015">Disulfide bond</keyword>
<evidence type="ECO:0000256" key="6">
    <source>
        <dbReference type="NCBIfam" id="TIGR01068"/>
    </source>
</evidence>
<dbReference type="AlphaFoldDB" id="A0A1H5VLP3"/>
<evidence type="ECO:0000256" key="5">
    <source>
        <dbReference type="ARBA" id="ARBA00023284"/>
    </source>
</evidence>
<dbReference type="InterPro" id="IPR005746">
    <property type="entry name" value="Thioredoxin"/>
</dbReference>
<protein>
    <recommendedName>
        <fullName evidence="6 7">Thioredoxin</fullName>
    </recommendedName>
</protein>
<evidence type="ECO:0000256" key="2">
    <source>
        <dbReference type="ARBA" id="ARBA00022448"/>
    </source>
</evidence>
<dbReference type="PROSITE" id="PS51352">
    <property type="entry name" value="THIOREDOXIN_2"/>
    <property type="match status" value="1"/>
</dbReference>
<keyword evidence="2" id="KW-0813">Transport</keyword>
<dbReference type="OrthoDB" id="9790390at2"/>
<name>A0A1H5VLP3_9GAMM</name>
<evidence type="ECO:0000313" key="10">
    <source>
        <dbReference type="EMBL" id="SEF87467.1"/>
    </source>
</evidence>
<dbReference type="InterPro" id="IPR036249">
    <property type="entry name" value="Thioredoxin-like_sf"/>
</dbReference>
<organism evidence="10 11">
    <name type="scientific">Marinobacterium lutimaris</name>
    <dbReference type="NCBI Taxonomy" id="568106"/>
    <lineage>
        <taxon>Bacteria</taxon>
        <taxon>Pseudomonadati</taxon>
        <taxon>Pseudomonadota</taxon>
        <taxon>Gammaproteobacteria</taxon>
        <taxon>Oceanospirillales</taxon>
        <taxon>Oceanospirillaceae</taxon>
        <taxon>Marinobacterium</taxon>
    </lineage>
</organism>
<dbReference type="Gene3D" id="3.40.30.10">
    <property type="entry name" value="Glutaredoxin"/>
    <property type="match status" value="1"/>
</dbReference>
<gene>
    <name evidence="10" type="ORF">SAMN05444390_101754</name>
</gene>
<dbReference type="Pfam" id="PF00085">
    <property type="entry name" value="Thioredoxin"/>
    <property type="match status" value="1"/>
</dbReference>
<dbReference type="PANTHER" id="PTHR45663">
    <property type="entry name" value="GEO12009P1"/>
    <property type="match status" value="1"/>
</dbReference>
<keyword evidence="5 8" id="KW-0676">Redox-active center</keyword>
<dbReference type="GO" id="GO:0005737">
    <property type="term" value="C:cytoplasm"/>
    <property type="evidence" value="ECO:0007669"/>
    <property type="project" value="TreeGrafter"/>
</dbReference>
<feature type="disulfide bond" description="Redox-active" evidence="8">
    <location>
        <begin position="29"/>
        <end position="32"/>
    </location>
</feature>
<evidence type="ECO:0000256" key="3">
    <source>
        <dbReference type="ARBA" id="ARBA00022982"/>
    </source>
</evidence>
<dbReference type="RefSeq" id="WP_104001716.1">
    <property type="nucleotide sequence ID" value="NZ_FNVQ01000001.1"/>
</dbReference>
<dbReference type="CDD" id="cd02947">
    <property type="entry name" value="TRX_family"/>
    <property type="match status" value="1"/>
</dbReference>
<dbReference type="PROSITE" id="PS00194">
    <property type="entry name" value="THIOREDOXIN_1"/>
    <property type="match status" value="1"/>
</dbReference>
<dbReference type="GO" id="GO:0015035">
    <property type="term" value="F:protein-disulfide reductase activity"/>
    <property type="evidence" value="ECO:0007669"/>
    <property type="project" value="UniProtKB-UniRule"/>
</dbReference>
<dbReference type="Proteomes" id="UP000236745">
    <property type="component" value="Unassembled WGS sequence"/>
</dbReference>
<proteinExistence type="inferred from homology"/>
<evidence type="ECO:0000256" key="7">
    <source>
        <dbReference type="PIRNR" id="PIRNR000077"/>
    </source>
</evidence>
<dbReference type="InterPro" id="IPR017937">
    <property type="entry name" value="Thioredoxin_CS"/>
</dbReference>
<feature type="domain" description="Thioredoxin" evidence="9">
    <location>
        <begin position="1"/>
        <end position="105"/>
    </location>
</feature>
<evidence type="ECO:0000256" key="1">
    <source>
        <dbReference type="ARBA" id="ARBA00008987"/>
    </source>
</evidence>
<dbReference type="InterPro" id="IPR013766">
    <property type="entry name" value="Thioredoxin_domain"/>
</dbReference>
<dbReference type="NCBIfam" id="TIGR01068">
    <property type="entry name" value="thioredoxin"/>
    <property type="match status" value="1"/>
</dbReference>
<reference evidence="10 11" key="1">
    <citation type="submission" date="2016-10" db="EMBL/GenBank/DDBJ databases">
        <authorList>
            <person name="de Groot N.N."/>
        </authorList>
    </citation>
    <scope>NUCLEOTIDE SEQUENCE [LARGE SCALE GENOMIC DNA]</scope>
    <source>
        <strain evidence="10 11">DSM 22012</strain>
    </source>
</reference>
<dbReference type="EMBL" id="FNVQ01000001">
    <property type="protein sequence ID" value="SEF87467.1"/>
    <property type="molecule type" value="Genomic_DNA"/>
</dbReference>
<sequence>MRQLSADNDFASVISEKDWALVYFSATWCGPCNTMGPIMERVASDHQESLTSIKVDVDEVPELAGQFGLRSVPTLLLFKDGKVIDGQVGSMPKEAVSTWLYETRNQA</sequence>
<accession>A0A1H5VLP3</accession>
<keyword evidence="11" id="KW-1185">Reference proteome</keyword>
<keyword evidence="3" id="KW-0249">Electron transport</keyword>
<evidence type="ECO:0000313" key="11">
    <source>
        <dbReference type="Proteomes" id="UP000236745"/>
    </source>
</evidence>
<evidence type="ECO:0000256" key="8">
    <source>
        <dbReference type="PIRSR" id="PIRSR000077-4"/>
    </source>
</evidence>